<feature type="compositionally biased region" description="Basic and acidic residues" evidence="1">
    <location>
        <begin position="387"/>
        <end position="398"/>
    </location>
</feature>
<feature type="compositionally biased region" description="Polar residues" evidence="1">
    <location>
        <begin position="1882"/>
        <end position="1898"/>
    </location>
</feature>
<feature type="compositionally biased region" description="Polar residues" evidence="1">
    <location>
        <begin position="2055"/>
        <end position="2065"/>
    </location>
</feature>
<keyword evidence="3" id="KW-1185">Reference proteome</keyword>
<feature type="compositionally biased region" description="Acidic residues" evidence="1">
    <location>
        <begin position="148"/>
        <end position="167"/>
    </location>
</feature>
<feature type="compositionally biased region" description="Acidic residues" evidence="1">
    <location>
        <begin position="253"/>
        <end position="270"/>
    </location>
</feature>
<feature type="compositionally biased region" description="Basic and acidic residues" evidence="1">
    <location>
        <begin position="1601"/>
        <end position="1612"/>
    </location>
</feature>
<feature type="compositionally biased region" description="Acidic residues" evidence="1">
    <location>
        <begin position="350"/>
        <end position="369"/>
    </location>
</feature>
<gene>
    <name evidence="2" type="ORF">JAAARDRAFT_60062</name>
</gene>
<feature type="compositionally biased region" description="Acidic residues" evidence="1">
    <location>
        <begin position="206"/>
        <end position="231"/>
    </location>
</feature>
<feature type="compositionally biased region" description="Basic residues" evidence="1">
    <location>
        <begin position="236"/>
        <end position="248"/>
    </location>
</feature>
<feature type="compositionally biased region" description="Basic and acidic residues" evidence="1">
    <location>
        <begin position="1381"/>
        <end position="1406"/>
    </location>
</feature>
<feature type="compositionally biased region" description="Pro residues" evidence="1">
    <location>
        <begin position="747"/>
        <end position="762"/>
    </location>
</feature>
<feature type="compositionally biased region" description="Low complexity" evidence="1">
    <location>
        <begin position="1446"/>
        <end position="1459"/>
    </location>
</feature>
<feature type="region of interest" description="Disordered" evidence="1">
    <location>
        <begin position="1214"/>
        <end position="1762"/>
    </location>
</feature>
<feature type="region of interest" description="Disordered" evidence="1">
    <location>
        <begin position="540"/>
        <end position="596"/>
    </location>
</feature>
<feature type="region of interest" description="Disordered" evidence="1">
    <location>
        <begin position="387"/>
        <end position="525"/>
    </location>
</feature>
<dbReference type="PANTHER" id="PTHR24216">
    <property type="entry name" value="PAXILLIN-RELATED"/>
    <property type="match status" value="1"/>
</dbReference>
<evidence type="ECO:0000313" key="2">
    <source>
        <dbReference type="EMBL" id="KDQ55083.1"/>
    </source>
</evidence>
<feature type="compositionally biased region" description="Polar residues" evidence="1">
    <location>
        <begin position="1489"/>
        <end position="1517"/>
    </location>
</feature>
<feature type="region of interest" description="Disordered" evidence="1">
    <location>
        <begin position="309"/>
        <end position="369"/>
    </location>
</feature>
<feature type="compositionally biased region" description="Basic and acidic residues" evidence="1">
    <location>
        <begin position="978"/>
        <end position="988"/>
    </location>
</feature>
<proteinExistence type="predicted"/>
<feature type="compositionally biased region" description="Low complexity" evidence="1">
    <location>
        <begin position="1551"/>
        <end position="1583"/>
    </location>
</feature>
<feature type="compositionally biased region" description="Acidic residues" evidence="1">
    <location>
        <begin position="91"/>
        <end position="108"/>
    </location>
</feature>
<dbReference type="STRING" id="933084.A0A067PJK1"/>
<feature type="compositionally biased region" description="Acidic residues" evidence="1">
    <location>
        <begin position="463"/>
        <end position="478"/>
    </location>
</feature>
<dbReference type="HOGENOM" id="CLU_237973_0_0_1"/>
<accession>A0A067PJK1</accession>
<feature type="compositionally biased region" description="Acidic residues" evidence="1">
    <location>
        <begin position="654"/>
        <end position="663"/>
    </location>
</feature>
<feature type="region of interest" description="Disordered" evidence="1">
    <location>
        <begin position="57"/>
        <end position="296"/>
    </location>
</feature>
<feature type="region of interest" description="Disordered" evidence="1">
    <location>
        <begin position="1060"/>
        <end position="1080"/>
    </location>
</feature>
<feature type="compositionally biased region" description="Low complexity" evidence="1">
    <location>
        <begin position="1743"/>
        <end position="1755"/>
    </location>
</feature>
<sequence length="2065" mass="222948">MATPPPFKVPNATPSSLLQSYSTKALRPPIHNPYDKFTQPQFDAWIDDITGALKKALGREDVVPPPPPSTNVAASQEAAEESVAHLGTETELFEENQEDEDEVVDDSFAEIRARRKGKARDPREGPGLGVGGKLQPIEILSDSHSEEEGSGEEGSGSEEEGEEEYIYDEGGLSDDGIYDESSEGGSERLEVESHGEGTSKLTVEVFSEEEDEEDPEGRDRESYDEEYDEETGSSPPRRHPRSGYRRPPHQPEEILEISDDERQEEDEEEFPPPSHARSNIIPAEISDPWTGPRTFAEDFYSGGDRINFHGADPSYLTPQYTSDEEVEAEVNPPDGSRFDEDRFEELNSSDVEDVEPSFDVDELEPDGGVDDSIQVEEMEHDIDTNDKELEAGFDKAGPDGEVYEVEPEGEVGSPGEGEQIEPEAEIRGLEFESDIQDLDYDTRPGEQGGEYDADESQIVELEDHAEEVDQEAYSDEVEQDIHPHSSLDHDTSERDPKLAPAVGIDELEPAAGRGQDVEIVDPWAGPSTYAEDFYSGGDRIDFSAADPSNITPRHESHGESQDLESLMPSSLPGIDELEPEAAEQAPTPDLLDPWVGPRTYAEDFYAGGDVLHAGSILDPSVLTPRREEEEEEDPNGIGMVFTPGVITPESLRQEEEESEEGLETPENGPEHLEAIDAQAAEAPSGHLLAFSEGFNGFVRNGDSPPLQAEDLNHVYRPGQSVDMEDLYADFENYMEHETPVRTASAPSPSPLPQSPGTSPGPLPRARERSGSKTVGPGGHIDWTWPPAFPVGSSISPVLASVAEFDHDQPPAESPEREASGLNRQTETLSFPLDDVLLPTAPVDGEPALTPDHIAFQVLDGTASLGGTIAEDTITEDAIEKAAAGIAAAMAAVLDAELDIRHGNAEATQGDNIIKQHETESIVLEAAENAIGHAFEAVEATSNVIHEGTLPSSLDHIEAPDSDIQEEVQYTVSEVGTEPDDKKSMSPRDLDDDDVKSVSAPPDSHGTGGVVYTVEEDAISIDYVLETDKPTPTELSEEASPSLVFEAVEDILITSAIDEQNSVSTLDSSTIPPSEDLPHDPAAQTLEKRDDTNQGSECSATDVVIEGTQTRLEDHVHSLAHVDGNFPMPVLADPAVPDPASDDSESSSGASTPYQLPTSAATRRAIYKSTSGLFTPAEGDSAQTTPEIQQNYPDDFAMDLHPASPQTAAISIETRAPDSDPHPATISTEVDASVKSPEPIRDGEGHAPELPSPPILSPSNPVPSSSSPPVLDVPQQLESPESIDVSDHRPLVPVSNPISEQPFLNLPHDSSSHATLYSDPYPYSLSTPGSLIPLEGDHLQQEGGIPDGEESLEDELPRPANGSDATDDDLSGLELAYPESPHLSEDVEDVLHDIDAEGEIDPDHYPPEDSPVPAQTTLIPDRDEQDPFKLMGSDSTVAPGETVLTHPISPISPSTSSSTPEEIQPDRESSSMVPTTDPTPPQPIIEPKPSVTSSIEFNQGVHTTEPNSQSLSLSSTQGEGDVGPDHPGPVVGPQASDEIDASTRKPPKQLKSESSPEPSSQQTDRSSSPLSDISHSSQPSQPSQTRKRKRKPSVAPPRIVRAKPEEDHRRRPESQIPRLVKPKPSTSKSKGKTKQSVEDRRPEGLIRKNSGSKVIAQSSQNGSRASSVASTAPSNGSSRGTEPSPSLRLKEPTAKRVEVPRPPLFHKHSIPHHHHRPPVPVPPQPPTKAKQTPSAPHPSPTKRSAAAGSSSRPSTAVRNYSSPVTRSNCRFRRISLPKDEDGPRIFFVVPGCSLGDAELMEEEEITDHGDATLDDYARIVKDIESLDFNLYLIGVLRQLVGVDLIREQEVFYLPQPGEEVRRKHRRRSSALTRLSSRDKEPVENQSGATAGSPQVSDASMHSKPPSITANAPSSSAASLSISSQPRQRQAPDASSDIFSEISDPEEQGGPSHSQRSKDTIVRINPIGPPNGEASTSASASLARPLKSRRSMRLKKDATEYKPGADTSEYSSGEENGAKKPRGKSALGTRGVKRDRPRESEVAGEESRLAPKKLKVYTSSASNRTKK</sequence>
<feature type="compositionally biased region" description="Basic and acidic residues" evidence="1">
    <location>
        <begin position="1237"/>
        <end position="1246"/>
    </location>
</feature>
<feature type="compositionally biased region" description="Basic and acidic residues" evidence="1">
    <location>
        <begin position="185"/>
        <end position="197"/>
    </location>
</feature>
<feature type="compositionally biased region" description="Basic and acidic residues" evidence="1">
    <location>
        <begin position="1687"/>
        <end position="1698"/>
    </location>
</feature>
<dbReference type="OrthoDB" id="2804229at2759"/>
<dbReference type="EMBL" id="KL197726">
    <property type="protein sequence ID" value="KDQ55083.1"/>
    <property type="molecule type" value="Genomic_DNA"/>
</dbReference>
<feature type="region of interest" description="Disordered" evidence="1">
    <location>
        <begin position="732"/>
        <end position="779"/>
    </location>
</feature>
<protein>
    <submittedName>
        <fullName evidence="2">Uncharacterized protein</fullName>
    </submittedName>
</protein>
<feature type="compositionally biased region" description="Low complexity" evidence="1">
    <location>
        <begin position="1256"/>
        <end position="1273"/>
    </location>
</feature>
<evidence type="ECO:0000313" key="3">
    <source>
        <dbReference type="Proteomes" id="UP000027265"/>
    </source>
</evidence>
<feature type="compositionally biased region" description="Pro residues" evidence="1">
    <location>
        <begin position="1476"/>
        <end position="1485"/>
    </location>
</feature>
<evidence type="ECO:0000256" key="1">
    <source>
        <dbReference type="SAM" id="MobiDB-lite"/>
    </source>
</evidence>
<name>A0A067PJK1_9AGAM</name>
<dbReference type="Proteomes" id="UP000027265">
    <property type="component" value="Unassembled WGS sequence"/>
</dbReference>
<feature type="region of interest" description="Disordered" evidence="1">
    <location>
        <begin position="1129"/>
        <end position="1160"/>
    </location>
</feature>
<feature type="region of interest" description="Disordered" evidence="1">
    <location>
        <begin position="619"/>
        <end position="672"/>
    </location>
</feature>
<feature type="compositionally biased region" description="Basic residues" evidence="1">
    <location>
        <begin position="1703"/>
        <end position="1716"/>
    </location>
</feature>
<feature type="compositionally biased region" description="Polar residues" evidence="1">
    <location>
        <begin position="1060"/>
        <end position="1071"/>
    </location>
</feature>
<reference evidence="3" key="1">
    <citation type="journal article" date="2014" name="Proc. Natl. Acad. Sci. U.S.A.">
        <title>Extensive sampling of basidiomycete genomes demonstrates inadequacy of the white-rot/brown-rot paradigm for wood decay fungi.</title>
        <authorList>
            <person name="Riley R."/>
            <person name="Salamov A.A."/>
            <person name="Brown D.W."/>
            <person name="Nagy L.G."/>
            <person name="Floudas D."/>
            <person name="Held B.W."/>
            <person name="Levasseur A."/>
            <person name="Lombard V."/>
            <person name="Morin E."/>
            <person name="Otillar R."/>
            <person name="Lindquist E.A."/>
            <person name="Sun H."/>
            <person name="LaButti K.M."/>
            <person name="Schmutz J."/>
            <person name="Jabbour D."/>
            <person name="Luo H."/>
            <person name="Baker S.E."/>
            <person name="Pisabarro A.G."/>
            <person name="Walton J.D."/>
            <person name="Blanchette R.A."/>
            <person name="Henrissat B."/>
            <person name="Martin F."/>
            <person name="Cullen D."/>
            <person name="Hibbett D.S."/>
            <person name="Grigoriev I.V."/>
        </authorList>
    </citation>
    <scope>NUCLEOTIDE SEQUENCE [LARGE SCALE GENOMIC DNA]</scope>
    <source>
        <strain evidence="3">MUCL 33604</strain>
    </source>
</reference>
<feature type="compositionally biased region" description="Polar residues" evidence="1">
    <location>
        <begin position="1648"/>
        <end position="1683"/>
    </location>
</feature>
<feature type="compositionally biased region" description="Basic and acidic residues" evidence="1">
    <location>
        <begin position="2030"/>
        <end position="2047"/>
    </location>
</feature>
<feature type="region of interest" description="Disordered" evidence="1">
    <location>
        <begin position="1858"/>
        <end position="2065"/>
    </location>
</feature>
<feature type="compositionally biased region" description="Low complexity" evidence="1">
    <location>
        <begin position="1903"/>
        <end position="1924"/>
    </location>
</feature>
<feature type="compositionally biased region" description="Basic and acidic residues" evidence="1">
    <location>
        <begin position="1634"/>
        <end position="1645"/>
    </location>
</feature>
<feature type="region of interest" description="Disordered" evidence="1">
    <location>
        <begin position="971"/>
        <end position="1010"/>
    </location>
</feature>
<feature type="compositionally biased region" description="Basic and acidic residues" evidence="1">
    <location>
        <begin position="479"/>
        <end position="497"/>
    </location>
</feature>
<dbReference type="InParanoid" id="A0A067PJK1"/>
<organism evidence="2 3">
    <name type="scientific">Jaapia argillacea MUCL 33604</name>
    <dbReference type="NCBI Taxonomy" id="933084"/>
    <lineage>
        <taxon>Eukaryota</taxon>
        <taxon>Fungi</taxon>
        <taxon>Dikarya</taxon>
        <taxon>Basidiomycota</taxon>
        <taxon>Agaricomycotina</taxon>
        <taxon>Agaricomycetes</taxon>
        <taxon>Agaricomycetidae</taxon>
        <taxon>Jaapiales</taxon>
        <taxon>Jaapiaceae</taxon>
        <taxon>Jaapia</taxon>
    </lineage>
</organism>